<dbReference type="EMBL" id="AUZY01009041">
    <property type="protein sequence ID" value="EQD43638.1"/>
    <property type="molecule type" value="Genomic_DNA"/>
</dbReference>
<comment type="subcellular location">
    <subcellularLocation>
        <location evidence="1">Cytoplasm</location>
    </subcellularLocation>
</comment>
<comment type="caution">
    <text evidence="7">The sequence shown here is derived from an EMBL/GenBank/DDBJ whole genome shotgun (WGS) entry which is preliminary data.</text>
</comment>
<comment type="similarity">
    <text evidence="6">Belongs to the FtsA/MreB family.</text>
</comment>
<dbReference type="GO" id="GO:0008360">
    <property type="term" value="P:regulation of cell shape"/>
    <property type="evidence" value="ECO:0007669"/>
    <property type="project" value="UniProtKB-KW"/>
</dbReference>
<evidence type="ECO:0000256" key="5">
    <source>
        <dbReference type="ARBA" id="ARBA00022960"/>
    </source>
</evidence>
<reference evidence="7" key="1">
    <citation type="submission" date="2013-08" db="EMBL/GenBank/DDBJ databases">
        <authorList>
            <person name="Mendez C."/>
            <person name="Richter M."/>
            <person name="Ferrer M."/>
            <person name="Sanchez J."/>
        </authorList>
    </citation>
    <scope>NUCLEOTIDE SEQUENCE</scope>
</reference>
<evidence type="ECO:0000256" key="1">
    <source>
        <dbReference type="ARBA" id="ARBA00004496"/>
    </source>
</evidence>
<evidence type="ECO:0000256" key="6">
    <source>
        <dbReference type="ARBA" id="ARBA00023458"/>
    </source>
</evidence>
<dbReference type="SUPFAM" id="SSF53067">
    <property type="entry name" value="Actin-like ATPase domain"/>
    <property type="match status" value="1"/>
</dbReference>
<feature type="non-terminal residue" evidence="7">
    <location>
        <position position="157"/>
    </location>
</feature>
<protein>
    <submittedName>
        <fullName evidence="7">Cell shape determining protein, MreB/Mrl family</fullName>
    </submittedName>
</protein>
<dbReference type="InterPro" id="IPR056546">
    <property type="entry name" value="MreB_MamK-like"/>
</dbReference>
<proteinExistence type="inferred from homology"/>
<evidence type="ECO:0000256" key="2">
    <source>
        <dbReference type="ARBA" id="ARBA00022490"/>
    </source>
</evidence>
<evidence type="ECO:0000313" key="7">
    <source>
        <dbReference type="EMBL" id="EQD43638.1"/>
    </source>
</evidence>
<dbReference type="GO" id="GO:0000902">
    <property type="term" value="P:cell morphogenesis"/>
    <property type="evidence" value="ECO:0007669"/>
    <property type="project" value="InterPro"/>
</dbReference>
<dbReference type="InterPro" id="IPR004753">
    <property type="entry name" value="MreB"/>
</dbReference>
<dbReference type="GO" id="GO:0005524">
    <property type="term" value="F:ATP binding"/>
    <property type="evidence" value="ECO:0007669"/>
    <property type="project" value="UniProtKB-KW"/>
</dbReference>
<reference evidence="7" key="2">
    <citation type="journal article" date="2014" name="ISME J.">
        <title>Microbial stratification in low pH oxic and suboxic macroscopic growths along an acid mine drainage.</title>
        <authorList>
            <person name="Mendez-Garcia C."/>
            <person name="Mesa V."/>
            <person name="Sprenger R.R."/>
            <person name="Richter M."/>
            <person name="Diez M.S."/>
            <person name="Solano J."/>
            <person name="Bargiela R."/>
            <person name="Golyshina O.V."/>
            <person name="Manteca A."/>
            <person name="Ramos J.L."/>
            <person name="Gallego J.R."/>
            <person name="Llorente I."/>
            <person name="Martins Dos Santos V.A."/>
            <person name="Jensen O.N."/>
            <person name="Pelaez A.I."/>
            <person name="Sanchez J."/>
            <person name="Ferrer M."/>
        </authorList>
    </citation>
    <scope>NUCLEOTIDE SEQUENCE</scope>
</reference>
<dbReference type="Pfam" id="PF06723">
    <property type="entry name" value="MreB_Mbl"/>
    <property type="match status" value="1"/>
</dbReference>
<dbReference type="GO" id="GO:0005737">
    <property type="term" value="C:cytoplasm"/>
    <property type="evidence" value="ECO:0007669"/>
    <property type="project" value="UniProtKB-SubCell"/>
</dbReference>
<accession>T0ZFJ2</accession>
<evidence type="ECO:0000256" key="4">
    <source>
        <dbReference type="ARBA" id="ARBA00022840"/>
    </source>
</evidence>
<dbReference type="AlphaFoldDB" id="T0ZFJ2"/>
<keyword evidence="3" id="KW-0547">Nucleotide-binding</keyword>
<gene>
    <name evidence="7" type="ORF">B1B_13717</name>
</gene>
<keyword evidence="5" id="KW-0133">Cell shape</keyword>
<keyword evidence="2" id="KW-0963">Cytoplasm</keyword>
<dbReference type="PANTHER" id="PTHR42749">
    <property type="entry name" value="CELL SHAPE-DETERMINING PROTEIN MREB"/>
    <property type="match status" value="1"/>
</dbReference>
<evidence type="ECO:0000256" key="3">
    <source>
        <dbReference type="ARBA" id="ARBA00022741"/>
    </source>
</evidence>
<name>T0ZFJ2_9ZZZZ</name>
<dbReference type="InterPro" id="IPR043129">
    <property type="entry name" value="ATPase_NBD"/>
</dbReference>
<dbReference type="PRINTS" id="PR01652">
    <property type="entry name" value="SHAPEPROTEIN"/>
</dbReference>
<organism evidence="7">
    <name type="scientific">mine drainage metagenome</name>
    <dbReference type="NCBI Taxonomy" id="410659"/>
    <lineage>
        <taxon>unclassified sequences</taxon>
        <taxon>metagenomes</taxon>
        <taxon>ecological metagenomes</taxon>
    </lineage>
</organism>
<keyword evidence="4" id="KW-0067">ATP-binding</keyword>
<feature type="non-terminal residue" evidence="7">
    <location>
        <position position="1"/>
    </location>
</feature>
<dbReference type="PANTHER" id="PTHR42749:SF1">
    <property type="entry name" value="CELL SHAPE-DETERMINING PROTEIN MREB"/>
    <property type="match status" value="1"/>
</dbReference>
<dbReference type="Gene3D" id="3.30.420.40">
    <property type="match status" value="1"/>
</dbReference>
<sequence length="157" mass="16075">DVVEVGYGAVDLVARTSRHVVVFHPLAQGATVDFDVTARLIAALFERAGTSKISRVRAVMSVPSLATAIERRALRQAAIQAGARDVTLIESPIAAAIGLGLPVQDPVGSAVTVLGAGASESTLISLGGIVTRGARRHGGADVDQAVALALRHRLGVV</sequence>